<dbReference type="EMBL" id="FZOU01000007">
    <property type="protein sequence ID" value="SNT32790.1"/>
    <property type="molecule type" value="Genomic_DNA"/>
</dbReference>
<dbReference type="OrthoDB" id="114026at2"/>
<evidence type="ECO:0000313" key="2">
    <source>
        <dbReference type="Proteomes" id="UP000198356"/>
    </source>
</evidence>
<reference evidence="1 2" key="1">
    <citation type="submission" date="2017-06" db="EMBL/GenBank/DDBJ databases">
        <authorList>
            <person name="Kim H.J."/>
            <person name="Triplett B.A."/>
        </authorList>
    </citation>
    <scope>NUCLEOTIDE SEQUENCE [LARGE SCALE GENOMIC DNA]</scope>
    <source>
        <strain evidence="1 2">DSM 18704</strain>
    </source>
</reference>
<keyword evidence="2" id="KW-1185">Reference proteome</keyword>
<gene>
    <name evidence="1" type="ORF">SAMN05421770_107213</name>
</gene>
<dbReference type="Proteomes" id="UP000198356">
    <property type="component" value="Unassembled WGS sequence"/>
</dbReference>
<accession>A0A239LR77</accession>
<protein>
    <recommendedName>
        <fullName evidence="3">DUF1287 domain-containing protein</fullName>
    </recommendedName>
</protein>
<evidence type="ECO:0008006" key="3">
    <source>
        <dbReference type="Google" id="ProtNLM"/>
    </source>
</evidence>
<dbReference type="Pfam" id="PF06940">
    <property type="entry name" value="DUF1287"/>
    <property type="match status" value="1"/>
</dbReference>
<dbReference type="RefSeq" id="WP_089409820.1">
    <property type="nucleotide sequence ID" value="NZ_FZOU01000007.1"/>
</dbReference>
<dbReference type="AlphaFoldDB" id="A0A239LR77"/>
<name>A0A239LR77_9BACT</name>
<dbReference type="InterPro" id="IPR009706">
    <property type="entry name" value="DUF1287"/>
</dbReference>
<sequence length="200" mass="21990">MLRRTFLGGAAATLISATVQHDRSERLAQAARSQLGVTTGYDPSYIRIPYPLGDVPRSTGVCADVIVRAARDGLGLDLQRLVHEDMAANFSAYPRTWAMQHPDPNIDHRRVLNLETFWRRKGSALWSASAPTDGNAFPKPLEVGDIVTWLLDARLPHVAVVVAANGRDTRVVHNIGGGAQEIELAAFRTHRAKGHFRWPA</sequence>
<organism evidence="1 2">
    <name type="scientific">Granulicella rosea</name>
    <dbReference type="NCBI Taxonomy" id="474952"/>
    <lineage>
        <taxon>Bacteria</taxon>
        <taxon>Pseudomonadati</taxon>
        <taxon>Acidobacteriota</taxon>
        <taxon>Terriglobia</taxon>
        <taxon>Terriglobales</taxon>
        <taxon>Acidobacteriaceae</taxon>
        <taxon>Granulicella</taxon>
    </lineage>
</organism>
<evidence type="ECO:0000313" key="1">
    <source>
        <dbReference type="EMBL" id="SNT32790.1"/>
    </source>
</evidence>
<proteinExistence type="predicted"/>